<evidence type="ECO:0000313" key="1">
    <source>
        <dbReference type="EMBL" id="KAF8904713.1"/>
    </source>
</evidence>
<protein>
    <submittedName>
        <fullName evidence="1">Uncharacterized protein</fullName>
    </submittedName>
</protein>
<dbReference type="EMBL" id="JADNYJ010000025">
    <property type="protein sequence ID" value="KAF8904713.1"/>
    <property type="molecule type" value="Genomic_DNA"/>
</dbReference>
<gene>
    <name evidence="1" type="ORF">CPB84DRAFT_653509</name>
</gene>
<proteinExistence type="predicted"/>
<organism evidence="1 2">
    <name type="scientific">Gymnopilus junonius</name>
    <name type="common">Spectacular rustgill mushroom</name>
    <name type="synonym">Gymnopilus spectabilis subsp. junonius</name>
    <dbReference type="NCBI Taxonomy" id="109634"/>
    <lineage>
        <taxon>Eukaryota</taxon>
        <taxon>Fungi</taxon>
        <taxon>Dikarya</taxon>
        <taxon>Basidiomycota</taxon>
        <taxon>Agaricomycotina</taxon>
        <taxon>Agaricomycetes</taxon>
        <taxon>Agaricomycetidae</taxon>
        <taxon>Agaricales</taxon>
        <taxon>Agaricineae</taxon>
        <taxon>Hymenogastraceae</taxon>
        <taxon>Gymnopilus</taxon>
    </lineage>
</organism>
<dbReference type="AlphaFoldDB" id="A0A9P5NS91"/>
<comment type="caution">
    <text evidence="1">The sequence shown here is derived from an EMBL/GenBank/DDBJ whole genome shotgun (WGS) entry which is preliminary data.</text>
</comment>
<sequence length="196" mass="22172">MHRPMLSLKCLLVSESDSMGCTPQSQQFVVQVHPTASVSCLAQAILNIKLSLLGSLHHPSEIYLWKMRHPIFNGRKLYELRLNKREGKEESWPSPQAEMLPPLKAVGCYFGGSSVETEVLVQRAMAPTLSGRLLDRRIDMRFLYTVLSNILDSELNFDSVEHSSPVELCRSRGALKKNIKLLITQDSISVHRIRTM</sequence>
<reference evidence="1" key="1">
    <citation type="submission" date="2020-11" db="EMBL/GenBank/DDBJ databases">
        <authorList>
            <consortium name="DOE Joint Genome Institute"/>
            <person name="Ahrendt S."/>
            <person name="Riley R."/>
            <person name="Andreopoulos W."/>
            <person name="LaButti K."/>
            <person name="Pangilinan J."/>
            <person name="Ruiz-duenas F.J."/>
            <person name="Barrasa J.M."/>
            <person name="Sanchez-Garcia M."/>
            <person name="Camarero S."/>
            <person name="Miyauchi S."/>
            <person name="Serrano A."/>
            <person name="Linde D."/>
            <person name="Babiker R."/>
            <person name="Drula E."/>
            <person name="Ayuso-Fernandez I."/>
            <person name="Pacheco R."/>
            <person name="Padilla G."/>
            <person name="Ferreira P."/>
            <person name="Barriuso J."/>
            <person name="Kellner H."/>
            <person name="Castanera R."/>
            <person name="Alfaro M."/>
            <person name="Ramirez L."/>
            <person name="Pisabarro A.G."/>
            <person name="Kuo A."/>
            <person name="Tritt A."/>
            <person name="Lipzen A."/>
            <person name="He G."/>
            <person name="Yan M."/>
            <person name="Ng V."/>
            <person name="Cullen D."/>
            <person name="Martin F."/>
            <person name="Rosso M.-N."/>
            <person name="Henrissat B."/>
            <person name="Hibbett D."/>
            <person name="Martinez A.T."/>
            <person name="Grigoriev I.V."/>
        </authorList>
    </citation>
    <scope>NUCLEOTIDE SEQUENCE</scope>
    <source>
        <strain evidence="1">AH 44721</strain>
    </source>
</reference>
<keyword evidence="2" id="KW-1185">Reference proteome</keyword>
<dbReference type="Proteomes" id="UP000724874">
    <property type="component" value="Unassembled WGS sequence"/>
</dbReference>
<accession>A0A9P5NS91</accession>
<name>A0A9P5NS91_GYMJU</name>
<evidence type="ECO:0000313" key="2">
    <source>
        <dbReference type="Proteomes" id="UP000724874"/>
    </source>
</evidence>